<keyword evidence="2 4" id="KW-0808">Transferase</keyword>
<dbReference type="InterPro" id="IPR022902">
    <property type="entry name" value="NAcTrfase_Eis"/>
</dbReference>
<dbReference type="Pfam" id="PF13530">
    <property type="entry name" value="SCP2_2"/>
    <property type="match status" value="1"/>
</dbReference>
<dbReference type="HAMAP" id="MF_01812">
    <property type="entry name" value="Eis"/>
    <property type="match status" value="1"/>
</dbReference>
<dbReference type="CDD" id="cd04301">
    <property type="entry name" value="NAT_SF"/>
    <property type="match status" value="1"/>
</dbReference>
<evidence type="ECO:0000256" key="2">
    <source>
        <dbReference type="ARBA" id="ARBA00022679"/>
    </source>
</evidence>
<evidence type="ECO:0000256" key="4">
    <source>
        <dbReference type="HAMAP-Rule" id="MF_01812"/>
    </source>
</evidence>
<dbReference type="InterPro" id="IPR051554">
    <property type="entry name" value="Acetyltransferase_Eis"/>
</dbReference>
<dbReference type="Gene3D" id="3.30.1050.10">
    <property type="entry name" value="SCP2 sterol-binding domain"/>
    <property type="match status" value="1"/>
</dbReference>
<dbReference type="InterPro" id="IPR041380">
    <property type="entry name" value="Acetyltransf_17"/>
</dbReference>
<accession>A0A8H9L6B2</accession>
<dbReference type="GO" id="GO:0034069">
    <property type="term" value="F:aminoglycoside N-acetyltransferase activity"/>
    <property type="evidence" value="ECO:0007669"/>
    <property type="project" value="TreeGrafter"/>
</dbReference>
<protein>
    <submittedName>
        <fullName evidence="6">UPF0256 protein</fullName>
    </submittedName>
</protein>
<sequence>MTHPRIPLPAGYAWRELTPADRRQVVELDTWAFPSSHSADDLEALPSPLSWDRTVGVVAGGADGLAALHASYPFRRFPVPGGELPTAGLTWVGVHPQHRRRGLLTAMIDLHLARCVERGEPLSALFAAEAAIYGRFGYGHAANDLRLDIPRGAALRDVPGAERHTVRVEVASRERHGAIVDRLHRAAGAAPAGVPGLNRPGWVTRETEELQTVLWDDAPLHRGGRESRRILLVELDGEPRGYVMFRRSLSWEPTGPRGTVSAGEVVALDAAAARALWGALLDLDLTTEVSPFILPVDDVITRLLVNLRAAAPRTPDNLWVRVVDVPAALAGRRYAGDVDVTLAVADTRLPANAGVYRLRAEAFAPATVERLAPDTSADLSLDVRELGAAYLGGTSLATLAAAGQLTVHRPESLAPASAAFGWPVAPGSSWVF</sequence>
<keyword evidence="7" id="KW-1185">Reference proteome</keyword>
<dbReference type="InterPro" id="IPR025559">
    <property type="entry name" value="Eis_dom"/>
</dbReference>
<feature type="domain" description="N-acetyltransferase" evidence="5">
    <location>
        <begin position="12"/>
        <end position="162"/>
    </location>
</feature>
<name>A0A8H9L6B2_9MICO</name>
<dbReference type="PANTHER" id="PTHR37817">
    <property type="entry name" value="N-ACETYLTRANSFERASE EIS"/>
    <property type="match status" value="1"/>
</dbReference>
<dbReference type="SUPFAM" id="SSF55718">
    <property type="entry name" value="SCP-like"/>
    <property type="match status" value="1"/>
</dbReference>
<feature type="binding site" evidence="4">
    <location>
        <begin position="100"/>
        <end position="105"/>
    </location>
    <ligand>
        <name>acetyl-CoA</name>
        <dbReference type="ChEBI" id="CHEBI:57288"/>
    </ligand>
</feature>
<gene>
    <name evidence="6" type="ORF">GCM10010102_27210</name>
</gene>
<dbReference type="RefSeq" id="WP_171103282.1">
    <property type="nucleotide sequence ID" value="NZ_BMPT01000010.1"/>
</dbReference>
<dbReference type="NCBIfam" id="NF002367">
    <property type="entry name" value="PRK01346.1-4"/>
    <property type="match status" value="1"/>
</dbReference>
<evidence type="ECO:0000256" key="1">
    <source>
        <dbReference type="ARBA" id="ARBA00009213"/>
    </source>
</evidence>
<proteinExistence type="inferred from homology"/>
<reference evidence="6" key="1">
    <citation type="journal article" date="2014" name="Int. J. Syst. Evol. Microbiol.">
        <title>Complete genome sequence of Corynebacterium casei LMG S-19264T (=DSM 44701T), isolated from a smear-ripened cheese.</title>
        <authorList>
            <consortium name="US DOE Joint Genome Institute (JGI-PGF)"/>
            <person name="Walter F."/>
            <person name="Albersmeier A."/>
            <person name="Kalinowski J."/>
            <person name="Ruckert C."/>
        </authorList>
    </citation>
    <scope>NUCLEOTIDE SEQUENCE</scope>
    <source>
        <strain evidence="6">JCM 3051</strain>
    </source>
</reference>
<feature type="active site" description="Proton acceptor; via carboxylate" evidence="4">
    <location>
        <position position="432"/>
    </location>
</feature>
<comment type="subunit">
    <text evidence="4">Homohexamer; trimer of dimers.</text>
</comment>
<feature type="active site" description="Proton donor" evidence="4">
    <location>
        <position position="133"/>
    </location>
</feature>
<comment type="caution">
    <text evidence="4">Lacks conserved residue(s) required for the propagation of feature annotation.</text>
</comment>
<dbReference type="GO" id="GO:0030649">
    <property type="term" value="P:aminoglycoside antibiotic catabolic process"/>
    <property type="evidence" value="ECO:0007669"/>
    <property type="project" value="TreeGrafter"/>
</dbReference>
<organism evidence="6 7">
    <name type="scientific">Promicromonospora citrea</name>
    <dbReference type="NCBI Taxonomy" id="43677"/>
    <lineage>
        <taxon>Bacteria</taxon>
        <taxon>Bacillati</taxon>
        <taxon>Actinomycetota</taxon>
        <taxon>Actinomycetes</taxon>
        <taxon>Micrococcales</taxon>
        <taxon>Promicromonosporaceae</taxon>
        <taxon>Promicromonospora</taxon>
    </lineage>
</organism>
<feature type="binding site" evidence="4">
    <location>
        <begin position="92"/>
        <end position="94"/>
    </location>
    <ligand>
        <name>acetyl-CoA</name>
        <dbReference type="ChEBI" id="CHEBI:57288"/>
    </ligand>
</feature>
<dbReference type="Pfam" id="PF13527">
    <property type="entry name" value="Acetyltransf_9"/>
    <property type="match status" value="1"/>
</dbReference>
<dbReference type="Gene3D" id="3.40.630.30">
    <property type="match status" value="2"/>
</dbReference>
<comment type="caution">
    <text evidence="6">The sequence shown here is derived from an EMBL/GenBank/DDBJ whole genome shotgun (WGS) entry which is preliminary data.</text>
</comment>
<dbReference type="SUPFAM" id="SSF55729">
    <property type="entry name" value="Acyl-CoA N-acyltransferases (Nat)"/>
    <property type="match status" value="1"/>
</dbReference>
<evidence type="ECO:0000313" key="7">
    <source>
        <dbReference type="Proteomes" id="UP000655589"/>
    </source>
</evidence>
<evidence type="ECO:0000256" key="3">
    <source>
        <dbReference type="ARBA" id="ARBA00023315"/>
    </source>
</evidence>
<dbReference type="EMBL" id="BMPT01000010">
    <property type="protein sequence ID" value="GGM30307.1"/>
    <property type="molecule type" value="Genomic_DNA"/>
</dbReference>
<dbReference type="PANTHER" id="PTHR37817:SF1">
    <property type="entry name" value="N-ACETYLTRANSFERASE EIS"/>
    <property type="match status" value="1"/>
</dbReference>
<comment type="similarity">
    <text evidence="1 4">Belongs to the acetyltransferase Eis family.</text>
</comment>
<evidence type="ECO:0000259" key="5">
    <source>
        <dbReference type="PROSITE" id="PS51186"/>
    </source>
</evidence>
<dbReference type="Pfam" id="PF17668">
    <property type="entry name" value="Acetyltransf_17"/>
    <property type="match status" value="1"/>
</dbReference>
<dbReference type="InterPro" id="IPR016181">
    <property type="entry name" value="Acyl_CoA_acyltransferase"/>
</dbReference>
<dbReference type="InterPro" id="IPR000182">
    <property type="entry name" value="GNAT_dom"/>
</dbReference>
<dbReference type="InterPro" id="IPR036527">
    <property type="entry name" value="SCP2_sterol-bd_dom_sf"/>
</dbReference>
<evidence type="ECO:0000313" key="6">
    <source>
        <dbReference type="EMBL" id="GGM30307.1"/>
    </source>
</evidence>
<reference evidence="6" key="2">
    <citation type="submission" date="2020-09" db="EMBL/GenBank/DDBJ databases">
        <authorList>
            <person name="Sun Q."/>
            <person name="Ohkuma M."/>
        </authorList>
    </citation>
    <scope>NUCLEOTIDE SEQUENCE</scope>
    <source>
        <strain evidence="6">JCM 3051</strain>
    </source>
</reference>
<dbReference type="PROSITE" id="PS51186">
    <property type="entry name" value="GNAT"/>
    <property type="match status" value="1"/>
</dbReference>
<dbReference type="Proteomes" id="UP000655589">
    <property type="component" value="Unassembled WGS sequence"/>
</dbReference>
<dbReference type="AlphaFoldDB" id="A0A8H9L6B2"/>
<keyword evidence="3 4" id="KW-0012">Acyltransferase</keyword>